<dbReference type="EMBL" id="KV417744">
    <property type="protein sequence ID" value="KZP07630.1"/>
    <property type="molecule type" value="Genomic_DNA"/>
</dbReference>
<evidence type="ECO:0000256" key="3">
    <source>
        <dbReference type="ARBA" id="ARBA00023002"/>
    </source>
</evidence>
<evidence type="ECO:0000256" key="2">
    <source>
        <dbReference type="ARBA" id="ARBA00022643"/>
    </source>
</evidence>
<dbReference type="PANTHER" id="PTHR32332">
    <property type="entry name" value="2-NITROPROPANE DIOXYGENASE"/>
    <property type="match status" value="1"/>
</dbReference>
<dbReference type="Pfam" id="PF03060">
    <property type="entry name" value="NMO"/>
    <property type="match status" value="1"/>
</dbReference>
<name>A0A165WGR3_9AGAM</name>
<reference evidence="4" key="1">
    <citation type="journal article" date="2016" name="Mol. Biol. Evol.">
        <title>Comparative Genomics of Early-Diverging Mushroom-Forming Fungi Provides Insights into the Origins of Lignocellulose Decay Capabilities.</title>
        <authorList>
            <person name="Nagy L.G."/>
            <person name="Riley R."/>
            <person name="Tritt A."/>
            <person name="Adam C."/>
            <person name="Daum C."/>
            <person name="Floudas D."/>
            <person name="Sun H."/>
            <person name="Yadav J.S."/>
            <person name="Pangilinan J."/>
            <person name="Larsson K.H."/>
            <person name="Matsuura K."/>
            <person name="Barry K."/>
            <person name="Labutti K."/>
            <person name="Kuo R."/>
            <person name="Ohm R.A."/>
            <person name="Bhattacharya S.S."/>
            <person name="Shirouzu T."/>
            <person name="Yoshinaga Y."/>
            <person name="Martin F.M."/>
            <person name="Grigoriev I.V."/>
            <person name="Hibbett D.S."/>
        </authorList>
    </citation>
    <scope>NUCLEOTIDE SEQUENCE [LARGE SCALE GENOMIC DNA]</scope>
    <source>
        <strain evidence="4">CBS 109695</strain>
    </source>
</reference>
<dbReference type="PANTHER" id="PTHR32332:SF34">
    <property type="entry name" value="2-NITROPROPANE DIOXYGENASE FAMILY, PUTATIVE-RELATED"/>
    <property type="match status" value="1"/>
</dbReference>
<dbReference type="CDD" id="cd04730">
    <property type="entry name" value="NPD_like"/>
    <property type="match status" value="1"/>
</dbReference>
<dbReference type="STRING" id="436010.A0A165WGR3"/>
<keyword evidence="3" id="KW-0560">Oxidoreductase</keyword>
<dbReference type="AlphaFoldDB" id="A0A165WGR3"/>
<gene>
    <name evidence="4" type="ORF">FIBSPDRAFT_965466</name>
</gene>
<evidence type="ECO:0000256" key="1">
    <source>
        <dbReference type="ARBA" id="ARBA00022630"/>
    </source>
</evidence>
<evidence type="ECO:0000313" key="4">
    <source>
        <dbReference type="EMBL" id="KZP07630.1"/>
    </source>
</evidence>
<dbReference type="InterPro" id="IPR004136">
    <property type="entry name" value="NMO"/>
</dbReference>
<dbReference type="GO" id="GO:0018580">
    <property type="term" value="F:nitronate monooxygenase activity"/>
    <property type="evidence" value="ECO:0007669"/>
    <property type="project" value="InterPro"/>
</dbReference>
<keyword evidence="2" id="KW-0288">FMN</keyword>
<accession>A0A165WGR3</accession>
<organism evidence="4">
    <name type="scientific">Athelia psychrophila</name>
    <dbReference type="NCBI Taxonomy" id="1759441"/>
    <lineage>
        <taxon>Eukaryota</taxon>
        <taxon>Fungi</taxon>
        <taxon>Dikarya</taxon>
        <taxon>Basidiomycota</taxon>
        <taxon>Agaricomycotina</taxon>
        <taxon>Agaricomycetes</taxon>
        <taxon>Agaricomycetidae</taxon>
        <taxon>Atheliales</taxon>
        <taxon>Atheliaceae</taxon>
        <taxon>Athelia</taxon>
    </lineage>
</organism>
<dbReference type="OrthoDB" id="2349068at2759"/>
<protein>
    <submittedName>
        <fullName evidence="4">Inosine monophosphate dehydrogenase</fullName>
    </submittedName>
</protein>
<keyword evidence="1" id="KW-0285">Flavoprotein</keyword>
<dbReference type="InterPro" id="IPR013785">
    <property type="entry name" value="Aldolase_TIM"/>
</dbReference>
<dbReference type="Gene3D" id="3.20.20.70">
    <property type="entry name" value="Aldolase class I"/>
    <property type="match status" value="1"/>
</dbReference>
<sequence>MSSTNILSSWFPHTTTPFIASGPMFFVTTASLVAAVSDAGGFGFLAGCYDCSSASGQIRALSAELTNARTLLKIQDPKAPVPVGIGFITVNTDGFLENAIPVIAAHRPAAVWLFAPKSRAQHASLIPALKTAGAEWNLKVFVQVGTVAAAREAVEDGVAALVVQGVDAGGHQWAQGAGIVSLVPEVKDMLVREFSGKEIPILAAGGIMDGRGVAAALVLGADGIVMGTRFIATEETATPAAMKERYVASSDGGVSTIKSTVHDDIQGTGFWPPVYNGRAIIGVSYQDFVNGVSIEDNIAKHNNAGEGDLSRKILWAGSGVGLIRSVLSTKDVVIQSQKEAKEILGRINRVLL</sequence>
<proteinExistence type="predicted"/>
<dbReference type="SUPFAM" id="SSF51412">
    <property type="entry name" value="Inosine monophosphate dehydrogenase (IMPDH)"/>
    <property type="match status" value="1"/>
</dbReference>